<dbReference type="Gene3D" id="1.20.1290.10">
    <property type="entry name" value="AhpD-like"/>
    <property type="match status" value="1"/>
</dbReference>
<keyword evidence="3" id="KW-1185">Reference proteome</keyword>
<dbReference type="InterPro" id="IPR003779">
    <property type="entry name" value="CMD-like"/>
</dbReference>
<dbReference type="SUPFAM" id="SSF69118">
    <property type="entry name" value="AhpD-like"/>
    <property type="match status" value="1"/>
</dbReference>
<name>A0A2Z5FUW5_9BACT</name>
<dbReference type="Pfam" id="PF02627">
    <property type="entry name" value="CMD"/>
    <property type="match status" value="1"/>
</dbReference>
<dbReference type="InterPro" id="IPR004675">
    <property type="entry name" value="AhpD_core"/>
</dbReference>
<dbReference type="KEGG" id="abas:ACPOL_0929"/>
<dbReference type="OrthoDB" id="9806086at2"/>
<dbReference type="PANTHER" id="PTHR35446:SF2">
    <property type="entry name" value="CARBOXYMUCONOLACTONE DECARBOXYLASE-LIKE DOMAIN-CONTAINING PROTEIN"/>
    <property type="match status" value="1"/>
</dbReference>
<keyword evidence="2" id="KW-0560">Oxidoreductase</keyword>
<feature type="domain" description="Carboxymuconolactone decarboxylase-like" evidence="1">
    <location>
        <begin position="48"/>
        <end position="126"/>
    </location>
</feature>
<protein>
    <submittedName>
        <fullName evidence="2">4-carboxymuconolactone decarboxylase domain/alkylhydroperoxidase AhpD family core domain protein</fullName>
    </submittedName>
</protein>
<dbReference type="AlphaFoldDB" id="A0A2Z5FUW5"/>
<dbReference type="Proteomes" id="UP000253606">
    <property type="component" value="Chromosome"/>
</dbReference>
<organism evidence="2 3">
    <name type="scientific">Acidisarcina polymorpha</name>
    <dbReference type="NCBI Taxonomy" id="2211140"/>
    <lineage>
        <taxon>Bacteria</taxon>
        <taxon>Pseudomonadati</taxon>
        <taxon>Acidobacteriota</taxon>
        <taxon>Terriglobia</taxon>
        <taxon>Terriglobales</taxon>
        <taxon>Acidobacteriaceae</taxon>
        <taxon>Acidisarcina</taxon>
    </lineage>
</organism>
<proteinExistence type="predicted"/>
<dbReference type="RefSeq" id="WP_114205946.1">
    <property type="nucleotide sequence ID" value="NZ_CP030840.1"/>
</dbReference>
<dbReference type="InterPro" id="IPR029032">
    <property type="entry name" value="AhpD-like"/>
</dbReference>
<sequence length="135" mass="14795">MATVKLWTDEEVAAVPVVKAVFDDIRATRKSDSVNNFWRGLANHPDLLKRTWTSIKQVMIEPGALDPLTKELVYIAVSSANSCSYCVHSHTAAARAKGLSDEQYAEFLAVVGMATETNSLANSLQIPVDREFLLG</sequence>
<reference evidence="2 3" key="1">
    <citation type="journal article" date="2018" name="Front. Microbiol.">
        <title>Hydrolytic Capabilities as a Key to Environmental Success: Chitinolytic and Cellulolytic Acidobacteria From Acidic Sub-arctic Soils and Boreal Peatlands.</title>
        <authorList>
            <person name="Belova S.E."/>
            <person name="Ravin N.V."/>
            <person name="Pankratov T.A."/>
            <person name="Rakitin A.L."/>
            <person name="Ivanova A.A."/>
            <person name="Beletsky A.V."/>
            <person name="Mardanov A.V."/>
            <person name="Sinninghe Damste J.S."/>
            <person name="Dedysh S.N."/>
        </authorList>
    </citation>
    <scope>NUCLEOTIDE SEQUENCE [LARGE SCALE GENOMIC DNA]</scope>
    <source>
        <strain evidence="2 3">SBC82</strain>
    </source>
</reference>
<dbReference type="GO" id="GO:0051920">
    <property type="term" value="F:peroxiredoxin activity"/>
    <property type="evidence" value="ECO:0007669"/>
    <property type="project" value="InterPro"/>
</dbReference>
<evidence type="ECO:0000313" key="2">
    <source>
        <dbReference type="EMBL" id="AXC10284.1"/>
    </source>
</evidence>
<dbReference type="EMBL" id="CP030840">
    <property type="protein sequence ID" value="AXC10284.1"/>
    <property type="molecule type" value="Genomic_DNA"/>
</dbReference>
<evidence type="ECO:0000313" key="3">
    <source>
        <dbReference type="Proteomes" id="UP000253606"/>
    </source>
</evidence>
<keyword evidence="2" id="KW-0575">Peroxidase</keyword>
<accession>A0A2Z5FUW5</accession>
<evidence type="ECO:0000259" key="1">
    <source>
        <dbReference type="Pfam" id="PF02627"/>
    </source>
</evidence>
<dbReference type="NCBIfam" id="TIGR00778">
    <property type="entry name" value="ahpD_dom"/>
    <property type="match status" value="1"/>
</dbReference>
<gene>
    <name evidence="2" type="ORF">ACPOL_0929</name>
</gene>
<dbReference type="PANTHER" id="PTHR35446">
    <property type="entry name" value="SI:CH211-175M2.5"/>
    <property type="match status" value="1"/>
</dbReference>